<dbReference type="AlphaFoldDB" id="A0A1B4V6B9"/>
<protein>
    <submittedName>
        <fullName evidence="2">Membrane protein</fullName>
    </submittedName>
</protein>
<keyword evidence="3" id="KW-1185">Reference proteome</keyword>
<name>A0A1B4V6B9_9GAMM</name>
<evidence type="ECO:0000313" key="2">
    <source>
        <dbReference type="EMBL" id="BAU49089.1"/>
    </source>
</evidence>
<sequence length="151" mass="16242">MTMRIKTTSFLALLLTALALAPGLAHLFELPNKIGLSAQEYLTVQQIYRGWALLGIVVVGALVANLVLAIQLRSRPRAFRLAAAAFLGVLASLAVFFAFTYPANRATANWAVLPEGWEALRRQWECAHATAAVLNLGAFVALILAVLAGKE</sequence>
<dbReference type="OrthoDB" id="1453741at2"/>
<accession>A0A1B4V6B9</accession>
<keyword evidence="1" id="KW-0812">Transmembrane</keyword>
<organism evidence="2 3">
    <name type="scientific">Sulfurifustis variabilis</name>
    <dbReference type="NCBI Taxonomy" id="1675686"/>
    <lineage>
        <taxon>Bacteria</taxon>
        <taxon>Pseudomonadati</taxon>
        <taxon>Pseudomonadota</taxon>
        <taxon>Gammaproteobacteria</taxon>
        <taxon>Acidiferrobacterales</taxon>
        <taxon>Acidiferrobacteraceae</taxon>
        <taxon>Sulfurifustis</taxon>
    </lineage>
</organism>
<evidence type="ECO:0000256" key="1">
    <source>
        <dbReference type="SAM" id="Phobius"/>
    </source>
</evidence>
<dbReference type="KEGG" id="sva:SVA_2541"/>
<dbReference type="EMBL" id="AP014936">
    <property type="protein sequence ID" value="BAU49089.1"/>
    <property type="molecule type" value="Genomic_DNA"/>
</dbReference>
<keyword evidence="1" id="KW-1133">Transmembrane helix</keyword>
<gene>
    <name evidence="2" type="ORF">SVA_2541</name>
</gene>
<proteinExistence type="predicted"/>
<feature type="transmembrane region" description="Helical" evidence="1">
    <location>
        <begin position="51"/>
        <end position="69"/>
    </location>
</feature>
<reference evidence="2 3" key="1">
    <citation type="submission" date="2015-08" db="EMBL/GenBank/DDBJ databases">
        <title>Complete genome sequence of Sulfurifustis variabilis.</title>
        <authorList>
            <person name="Miura A."/>
            <person name="Kojima H."/>
            <person name="Fukui M."/>
        </authorList>
    </citation>
    <scope>NUCLEOTIDE SEQUENCE [LARGE SCALE GENOMIC DNA]</scope>
    <source>
        <strain evidence="3">skN76</strain>
    </source>
</reference>
<dbReference type="Proteomes" id="UP000218899">
    <property type="component" value="Chromosome"/>
</dbReference>
<keyword evidence="1" id="KW-0472">Membrane</keyword>
<feature type="transmembrane region" description="Helical" evidence="1">
    <location>
        <begin position="81"/>
        <end position="101"/>
    </location>
</feature>
<evidence type="ECO:0000313" key="3">
    <source>
        <dbReference type="Proteomes" id="UP000218899"/>
    </source>
</evidence>
<feature type="transmembrane region" description="Helical" evidence="1">
    <location>
        <begin position="127"/>
        <end position="148"/>
    </location>
</feature>